<dbReference type="EMBL" id="JABBWE010000027">
    <property type="protein sequence ID" value="KAG1794100.1"/>
    <property type="molecule type" value="Genomic_DNA"/>
</dbReference>
<evidence type="ECO:0000256" key="3">
    <source>
        <dbReference type="RuleBase" id="RU003719"/>
    </source>
</evidence>
<gene>
    <name evidence="6" type="ORF">HD556DRAFT_1432044</name>
</gene>
<evidence type="ECO:0000259" key="4">
    <source>
        <dbReference type="Pfam" id="PF00389"/>
    </source>
</evidence>
<keyword evidence="7" id="KW-1185">Reference proteome</keyword>
<comment type="caution">
    <text evidence="6">The sequence shown here is derived from an EMBL/GenBank/DDBJ whole genome shotgun (WGS) entry which is preliminary data.</text>
</comment>
<dbReference type="Proteomes" id="UP000719766">
    <property type="component" value="Unassembled WGS sequence"/>
</dbReference>
<feature type="domain" description="D-isomer specific 2-hydroxyacid dehydrogenase NAD-binding" evidence="5">
    <location>
        <begin position="132"/>
        <end position="306"/>
    </location>
</feature>
<dbReference type="GO" id="GO:0016618">
    <property type="term" value="F:hydroxypyruvate reductase [NAD(P)H] activity"/>
    <property type="evidence" value="ECO:0007669"/>
    <property type="project" value="TreeGrafter"/>
</dbReference>
<dbReference type="GeneID" id="64598844"/>
<sequence>MSPRQPRILICGSALAGNLVWAHEEARQFFDGLADLVVMDSPNRADFLVGLKSGGKYDQIVGIYRHNTSADRIGVFDEEIIDALAETGTVKWIAHNGAGYDQIDVSRCANKGISVSNTPGAVDDATATTALYLVISCLRNYAWAEQSLRQGTFKSGLDPGRAHDVTGRTLGILGLGGIGLRLAHLVHAFPMRVVYYSRNKSANAPEWCEYIDSLEGLCRESDVLSLHVPLRDETVHLVGEKEIRVMKKGSIIVNTARGKVIDEEAMIRALEDGHLSSVGLDVYPNEPLVNPRLLEFPQNVLLPHMGTENQDSQRHMEVRALTNLRDFLRDGQGNDLIPELRSKL</sequence>
<evidence type="ECO:0000313" key="7">
    <source>
        <dbReference type="Proteomes" id="UP000719766"/>
    </source>
</evidence>
<dbReference type="PROSITE" id="PS00670">
    <property type="entry name" value="D_2_HYDROXYACID_DH_2"/>
    <property type="match status" value="1"/>
</dbReference>
<proteinExistence type="inferred from homology"/>
<dbReference type="AlphaFoldDB" id="A0A9P7DIF5"/>
<feature type="domain" description="D-isomer specific 2-hydroxyacid dehydrogenase catalytic" evidence="4">
    <location>
        <begin position="75"/>
        <end position="332"/>
    </location>
</feature>
<dbReference type="InterPro" id="IPR006139">
    <property type="entry name" value="D-isomer_2_OHA_DH_cat_dom"/>
</dbReference>
<dbReference type="InterPro" id="IPR036291">
    <property type="entry name" value="NAD(P)-bd_dom_sf"/>
</dbReference>
<keyword evidence="2 3" id="KW-0560">Oxidoreductase</keyword>
<dbReference type="Pfam" id="PF02826">
    <property type="entry name" value="2-Hacid_dh_C"/>
    <property type="match status" value="1"/>
</dbReference>
<dbReference type="RefSeq" id="XP_041160328.1">
    <property type="nucleotide sequence ID" value="XM_041305080.1"/>
</dbReference>
<dbReference type="CDD" id="cd12168">
    <property type="entry name" value="Mand_dh_like"/>
    <property type="match status" value="1"/>
</dbReference>
<dbReference type="Gene3D" id="3.40.50.720">
    <property type="entry name" value="NAD(P)-binding Rossmann-like Domain"/>
    <property type="match status" value="2"/>
</dbReference>
<dbReference type="OrthoDB" id="9991913at2759"/>
<dbReference type="SUPFAM" id="SSF51735">
    <property type="entry name" value="NAD(P)-binding Rossmann-fold domains"/>
    <property type="match status" value="1"/>
</dbReference>
<reference evidence="6" key="1">
    <citation type="journal article" date="2020" name="New Phytol.">
        <title>Comparative genomics reveals dynamic genome evolution in host specialist ectomycorrhizal fungi.</title>
        <authorList>
            <person name="Lofgren L.A."/>
            <person name="Nguyen N.H."/>
            <person name="Vilgalys R."/>
            <person name="Ruytinx J."/>
            <person name="Liao H.L."/>
            <person name="Branco S."/>
            <person name="Kuo A."/>
            <person name="LaButti K."/>
            <person name="Lipzen A."/>
            <person name="Andreopoulos W."/>
            <person name="Pangilinan J."/>
            <person name="Riley R."/>
            <person name="Hundley H."/>
            <person name="Na H."/>
            <person name="Barry K."/>
            <person name="Grigoriev I.V."/>
            <person name="Stajich J.E."/>
            <person name="Kennedy P.G."/>
        </authorList>
    </citation>
    <scope>NUCLEOTIDE SEQUENCE</scope>
    <source>
        <strain evidence="6">S12</strain>
    </source>
</reference>
<dbReference type="InterPro" id="IPR050223">
    <property type="entry name" value="D-isomer_2-hydroxyacid_DH"/>
</dbReference>
<dbReference type="PANTHER" id="PTHR10996">
    <property type="entry name" value="2-HYDROXYACID DEHYDROGENASE-RELATED"/>
    <property type="match status" value="1"/>
</dbReference>
<protein>
    <submittedName>
        <fullName evidence="6">D-isomer specific 2-hydroxyacid dehydrogenase</fullName>
    </submittedName>
</protein>
<dbReference type="Pfam" id="PF00389">
    <property type="entry name" value="2-Hacid_dh"/>
    <property type="match status" value="1"/>
</dbReference>
<evidence type="ECO:0000256" key="1">
    <source>
        <dbReference type="ARBA" id="ARBA00005854"/>
    </source>
</evidence>
<dbReference type="GO" id="GO:0005829">
    <property type="term" value="C:cytosol"/>
    <property type="evidence" value="ECO:0007669"/>
    <property type="project" value="TreeGrafter"/>
</dbReference>
<dbReference type="InterPro" id="IPR029752">
    <property type="entry name" value="D-isomer_DH_CS1"/>
</dbReference>
<dbReference type="GO" id="GO:0051287">
    <property type="term" value="F:NAD binding"/>
    <property type="evidence" value="ECO:0007669"/>
    <property type="project" value="InterPro"/>
</dbReference>
<dbReference type="PANTHER" id="PTHR10996:SF257">
    <property type="entry name" value="GLYOXYLATE REDUCTASE 1"/>
    <property type="match status" value="1"/>
</dbReference>
<dbReference type="GO" id="GO:0030267">
    <property type="term" value="F:glyoxylate reductase (NADPH) activity"/>
    <property type="evidence" value="ECO:0007669"/>
    <property type="project" value="TreeGrafter"/>
</dbReference>
<evidence type="ECO:0000259" key="5">
    <source>
        <dbReference type="Pfam" id="PF02826"/>
    </source>
</evidence>
<dbReference type="PROSITE" id="PS00671">
    <property type="entry name" value="D_2_HYDROXYACID_DH_3"/>
    <property type="match status" value="1"/>
</dbReference>
<evidence type="ECO:0000256" key="2">
    <source>
        <dbReference type="ARBA" id="ARBA00023002"/>
    </source>
</evidence>
<name>A0A9P7DIF5_9AGAM</name>
<dbReference type="SUPFAM" id="SSF52283">
    <property type="entry name" value="Formate/glycerate dehydrogenase catalytic domain-like"/>
    <property type="match status" value="1"/>
</dbReference>
<dbReference type="InterPro" id="IPR029753">
    <property type="entry name" value="D-isomer_DH_CS"/>
</dbReference>
<dbReference type="PROSITE" id="PS00065">
    <property type="entry name" value="D_2_HYDROXYACID_DH_1"/>
    <property type="match status" value="1"/>
</dbReference>
<dbReference type="InterPro" id="IPR006140">
    <property type="entry name" value="D-isomer_DH_NAD-bd"/>
</dbReference>
<evidence type="ECO:0000313" key="6">
    <source>
        <dbReference type="EMBL" id="KAG1794100.1"/>
    </source>
</evidence>
<comment type="similarity">
    <text evidence="1 3">Belongs to the D-isomer specific 2-hydroxyacid dehydrogenase family.</text>
</comment>
<accession>A0A9P7DIF5</accession>
<organism evidence="6 7">
    <name type="scientific">Suillus plorans</name>
    <dbReference type="NCBI Taxonomy" id="116603"/>
    <lineage>
        <taxon>Eukaryota</taxon>
        <taxon>Fungi</taxon>
        <taxon>Dikarya</taxon>
        <taxon>Basidiomycota</taxon>
        <taxon>Agaricomycotina</taxon>
        <taxon>Agaricomycetes</taxon>
        <taxon>Agaricomycetidae</taxon>
        <taxon>Boletales</taxon>
        <taxon>Suillineae</taxon>
        <taxon>Suillaceae</taxon>
        <taxon>Suillus</taxon>
    </lineage>
</organism>